<reference evidence="1" key="1">
    <citation type="submission" date="2017-10" db="EMBL/GenBank/DDBJ databases">
        <title>Massilia psychrophilum sp. nov., a novel purple-pigmented bacterium isolated from Tianshan glacier, Xinjiang Municipality, China.</title>
        <authorList>
            <person name="Wang H."/>
        </authorList>
    </citation>
    <scope>NUCLEOTIDE SEQUENCE [LARGE SCALE GENOMIC DNA]</scope>
    <source>
        <strain evidence="1">B2</strain>
    </source>
</reference>
<dbReference type="EMBL" id="CP024608">
    <property type="protein sequence ID" value="ATQ77714.1"/>
    <property type="molecule type" value="Genomic_DNA"/>
</dbReference>
<name>A0A2D2DRW8_9BURK</name>
<organism evidence="1 2">
    <name type="scientific">Massilia violaceinigra</name>
    <dbReference type="NCBI Taxonomy" id="2045208"/>
    <lineage>
        <taxon>Bacteria</taxon>
        <taxon>Pseudomonadati</taxon>
        <taxon>Pseudomonadota</taxon>
        <taxon>Betaproteobacteria</taxon>
        <taxon>Burkholderiales</taxon>
        <taxon>Oxalobacteraceae</taxon>
        <taxon>Telluria group</taxon>
        <taxon>Massilia</taxon>
    </lineage>
</organism>
<dbReference type="Proteomes" id="UP000229897">
    <property type="component" value="Chromosome"/>
</dbReference>
<dbReference type="InterPro" id="IPR010982">
    <property type="entry name" value="Lambda_DNA-bd_dom_sf"/>
</dbReference>
<protein>
    <recommendedName>
        <fullName evidence="3">Transcriptional regulator</fullName>
    </recommendedName>
</protein>
<accession>A0A2D2DRW8</accession>
<dbReference type="OrthoDB" id="8908960at2"/>
<keyword evidence="2" id="KW-1185">Reference proteome</keyword>
<sequence>MTSKIANDERINFSDRLKTALLAAGVPTAPAAFVYAFNLRADGSAVTVHAARKWLNGEAIPTQEKVLILANWLRVHAAWLRYGEAENADMVISVIPEVLLSTANLALIKDIVSLPASTQHILREIVDSFLRNHRSGHLRSDKKGVHQ</sequence>
<proteinExistence type="predicted"/>
<evidence type="ECO:0000313" key="1">
    <source>
        <dbReference type="EMBL" id="ATQ77714.1"/>
    </source>
</evidence>
<dbReference type="AlphaFoldDB" id="A0A2D2DRW8"/>
<dbReference type="GO" id="GO:0003677">
    <property type="term" value="F:DNA binding"/>
    <property type="evidence" value="ECO:0007669"/>
    <property type="project" value="InterPro"/>
</dbReference>
<evidence type="ECO:0000313" key="2">
    <source>
        <dbReference type="Proteomes" id="UP000229897"/>
    </source>
</evidence>
<dbReference type="Gene3D" id="1.10.260.40">
    <property type="entry name" value="lambda repressor-like DNA-binding domains"/>
    <property type="match status" value="1"/>
</dbReference>
<gene>
    <name evidence="1" type="ORF">CR152_26805</name>
</gene>
<evidence type="ECO:0008006" key="3">
    <source>
        <dbReference type="Google" id="ProtNLM"/>
    </source>
</evidence>
<dbReference type="KEGG" id="mass:CR152_26805"/>
<dbReference type="RefSeq" id="WP_099880142.1">
    <property type="nucleotide sequence ID" value="NZ_CP024608.1"/>
</dbReference>